<reference evidence="2 3" key="1">
    <citation type="journal article" date="2019" name="Sci. Rep.">
        <title>Orb-weaving spider Araneus ventricosus genome elucidates the spidroin gene catalogue.</title>
        <authorList>
            <person name="Kono N."/>
            <person name="Nakamura H."/>
            <person name="Ohtoshi R."/>
            <person name="Moran D.A.P."/>
            <person name="Shinohara A."/>
            <person name="Yoshida Y."/>
            <person name="Fujiwara M."/>
            <person name="Mori M."/>
            <person name="Tomita M."/>
            <person name="Arakawa K."/>
        </authorList>
    </citation>
    <scope>NUCLEOTIDE SEQUENCE [LARGE SCALE GENOMIC DNA]</scope>
</reference>
<sequence>MRMFKFNSKSVRLDNNPGSADTHLDEIASKICRPICSTKENSEELNQKRILEIEQDLLNRGVRKSERLKEMKNANIFEIPNDYFEVQSNPNCPNWKTAMEDEIKSLNKHKI</sequence>
<evidence type="ECO:0000313" key="3">
    <source>
        <dbReference type="Proteomes" id="UP000499080"/>
    </source>
</evidence>
<gene>
    <name evidence="2" type="ORF">AVEN_131211_1</name>
</gene>
<evidence type="ECO:0000256" key="1">
    <source>
        <dbReference type="SAM" id="MobiDB-lite"/>
    </source>
</evidence>
<organism evidence="2 3">
    <name type="scientific">Araneus ventricosus</name>
    <name type="common">Orbweaver spider</name>
    <name type="synonym">Epeira ventricosa</name>
    <dbReference type="NCBI Taxonomy" id="182803"/>
    <lineage>
        <taxon>Eukaryota</taxon>
        <taxon>Metazoa</taxon>
        <taxon>Ecdysozoa</taxon>
        <taxon>Arthropoda</taxon>
        <taxon>Chelicerata</taxon>
        <taxon>Arachnida</taxon>
        <taxon>Araneae</taxon>
        <taxon>Araneomorphae</taxon>
        <taxon>Entelegynae</taxon>
        <taxon>Araneoidea</taxon>
        <taxon>Araneidae</taxon>
        <taxon>Araneus</taxon>
    </lineage>
</organism>
<feature type="region of interest" description="Disordered" evidence="1">
    <location>
        <begin position="1"/>
        <end position="20"/>
    </location>
</feature>
<comment type="caution">
    <text evidence="2">The sequence shown here is derived from an EMBL/GenBank/DDBJ whole genome shotgun (WGS) entry which is preliminary data.</text>
</comment>
<proteinExistence type="predicted"/>
<evidence type="ECO:0000313" key="2">
    <source>
        <dbReference type="EMBL" id="GBO45749.1"/>
    </source>
</evidence>
<dbReference type="AlphaFoldDB" id="A0A4Y2X992"/>
<name>A0A4Y2X992_ARAVE</name>
<accession>A0A4Y2X992</accession>
<dbReference type="Proteomes" id="UP000499080">
    <property type="component" value="Unassembled WGS sequence"/>
</dbReference>
<keyword evidence="3" id="KW-1185">Reference proteome</keyword>
<dbReference type="EMBL" id="BGPR01073021">
    <property type="protein sequence ID" value="GBO45749.1"/>
    <property type="molecule type" value="Genomic_DNA"/>
</dbReference>
<protein>
    <submittedName>
        <fullName evidence="2">Uncharacterized protein</fullName>
    </submittedName>
</protein>